<evidence type="ECO:0000256" key="1">
    <source>
        <dbReference type="SAM" id="SignalP"/>
    </source>
</evidence>
<feature type="chain" id="PRO_5044883475" evidence="1">
    <location>
        <begin position="20"/>
        <end position="69"/>
    </location>
</feature>
<keyword evidence="3" id="KW-1185">Reference proteome</keyword>
<reference evidence="2 3" key="1">
    <citation type="submission" date="2024-11" db="EMBL/GenBank/DDBJ databases">
        <title>Adaptive evolution of stress response genes in parasites aligns with host niche diversity.</title>
        <authorList>
            <person name="Hahn C."/>
            <person name="Resl P."/>
        </authorList>
    </citation>
    <scope>NUCLEOTIDE SEQUENCE [LARGE SCALE GENOMIC DNA]</scope>
    <source>
        <strain evidence="2">EGGRZ-B1_66</strain>
        <tissue evidence="2">Body</tissue>
    </source>
</reference>
<dbReference type="AlphaFoldDB" id="A0ABD2PUS9"/>
<dbReference type="EMBL" id="JBJKFK010002555">
    <property type="protein sequence ID" value="KAL3310930.1"/>
    <property type="molecule type" value="Genomic_DNA"/>
</dbReference>
<keyword evidence="1" id="KW-0732">Signal</keyword>
<organism evidence="2 3">
    <name type="scientific">Cichlidogyrus casuarinus</name>
    <dbReference type="NCBI Taxonomy" id="1844966"/>
    <lineage>
        <taxon>Eukaryota</taxon>
        <taxon>Metazoa</taxon>
        <taxon>Spiralia</taxon>
        <taxon>Lophotrochozoa</taxon>
        <taxon>Platyhelminthes</taxon>
        <taxon>Monogenea</taxon>
        <taxon>Monopisthocotylea</taxon>
        <taxon>Dactylogyridea</taxon>
        <taxon>Ancyrocephalidae</taxon>
        <taxon>Cichlidogyrus</taxon>
    </lineage>
</organism>
<evidence type="ECO:0000313" key="2">
    <source>
        <dbReference type="EMBL" id="KAL3310930.1"/>
    </source>
</evidence>
<feature type="signal peptide" evidence="1">
    <location>
        <begin position="1"/>
        <end position="19"/>
    </location>
</feature>
<dbReference type="Proteomes" id="UP001626550">
    <property type="component" value="Unassembled WGS sequence"/>
</dbReference>
<comment type="caution">
    <text evidence="2">The sequence shown here is derived from an EMBL/GenBank/DDBJ whole genome shotgun (WGS) entry which is preliminary data.</text>
</comment>
<proteinExistence type="predicted"/>
<protein>
    <submittedName>
        <fullName evidence="2">Uncharacterized protein</fullName>
    </submittedName>
</protein>
<accession>A0ABD2PUS9</accession>
<evidence type="ECO:0000313" key="3">
    <source>
        <dbReference type="Proteomes" id="UP001626550"/>
    </source>
</evidence>
<gene>
    <name evidence="2" type="ORF">Ciccas_010495</name>
</gene>
<sequence>MMLMRFLTLLVVLVTVVSGSGERRKDREERFTLFLKRNAEAYVPEEVLPVEGEEPFARIARRFPKITGF</sequence>
<name>A0ABD2PUS9_9PLAT</name>